<feature type="domain" description="ELYS-like" evidence="3">
    <location>
        <begin position="14"/>
        <end position="113"/>
    </location>
</feature>
<dbReference type="GO" id="GO:0005634">
    <property type="term" value="C:nucleus"/>
    <property type="evidence" value="ECO:0007669"/>
    <property type="project" value="UniProtKB-SubCell"/>
</dbReference>
<comment type="caution">
    <text evidence="4">The sequence shown here is derived from an EMBL/GenBank/DDBJ whole genome shotgun (WGS) entry which is preliminary data.</text>
</comment>
<protein>
    <submittedName>
        <fullName evidence="4">2-oxoglutarate and Fe(II)-dependent oxygenase superfamily protein isoform 1</fullName>
    </submittedName>
</protein>
<dbReference type="InterPro" id="IPR044718">
    <property type="entry name" value="HOS1"/>
</dbReference>
<keyword evidence="5" id="KW-1185">Reference proteome</keyword>
<sequence>MVIRGSDLDGGSQMVSLGGAVTIVRVKVECALLTEAFVYQRMICTKAREKKFKYEPGGDAFDDLKSQCRSWMEWIEVLVTEFCCLCIRRNVVDQIMELPWNGEEKYIYKCLLDCATDDSGSTIGSLLVVFYLQRYRYVEAYQVNLKIWSLEEDFISTHSGDENFLEALSGMESHRQRRKDLDEGIELLPEVLQQVKTGTLPDIVVDSHHMATPLRPPVSEIPKILGGYVDNSHVEAGTLGSTSILPEGLFVDAERLSNVKGSKNFKFESILSPGIHRASLIFATPLKGISQSQSRELSSRRLREKQSDKIISEGSANNLGSNISVKRGQSDRHDAHWNVLPTEDLMDISWSLGEWSVEERNAHEGMRWRSEETSDDEEQFPYRTTEVGATHTRGRRGRFVR</sequence>
<reference evidence="4" key="1">
    <citation type="submission" date="2019-09" db="EMBL/GenBank/DDBJ databases">
        <title>Draft genome information of white flower Hibiscus syriacus.</title>
        <authorList>
            <person name="Kim Y.-M."/>
        </authorList>
    </citation>
    <scope>NUCLEOTIDE SEQUENCE [LARGE SCALE GENOMIC DNA]</scope>
    <source>
        <strain evidence="4">YM2019G1</strain>
    </source>
</reference>
<dbReference type="PANTHER" id="PTHR47358:SF2">
    <property type="entry name" value="E3 UBIQUITIN-PROTEIN LIGASE HOS1"/>
    <property type="match status" value="1"/>
</dbReference>
<dbReference type="GO" id="GO:0004842">
    <property type="term" value="F:ubiquitin-protein transferase activity"/>
    <property type="evidence" value="ECO:0007669"/>
    <property type="project" value="InterPro"/>
</dbReference>
<accession>A0A6A3AV88</accession>
<dbReference type="Pfam" id="PF13934">
    <property type="entry name" value="ELYS"/>
    <property type="match status" value="1"/>
</dbReference>
<evidence type="ECO:0000313" key="5">
    <source>
        <dbReference type="Proteomes" id="UP000436088"/>
    </source>
</evidence>
<comment type="subcellular location">
    <subcellularLocation>
        <location evidence="1">Nucleus</location>
    </subcellularLocation>
</comment>
<dbReference type="GO" id="GO:0016567">
    <property type="term" value="P:protein ubiquitination"/>
    <property type="evidence" value="ECO:0007669"/>
    <property type="project" value="InterPro"/>
</dbReference>
<evidence type="ECO:0000256" key="1">
    <source>
        <dbReference type="ARBA" id="ARBA00004123"/>
    </source>
</evidence>
<evidence type="ECO:0000259" key="3">
    <source>
        <dbReference type="Pfam" id="PF13934"/>
    </source>
</evidence>
<dbReference type="EMBL" id="VEPZ02000939">
    <property type="protein sequence ID" value="KAE8708650.1"/>
    <property type="molecule type" value="Genomic_DNA"/>
</dbReference>
<organism evidence="4 5">
    <name type="scientific">Hibiscus syriacus</name>
    <name type="common">Rose of Sharon</name>
    <dbReference type="NCBI Taxonomy" id="106335"/>
    <lineage>
        <taxon>Eukaryota</taxon>
        <taxon>Viridiplantae</taxon>
        <taxon>Streptophyta</taxon>
        <taxon>Embryophyta</taxon>
        <taxon>Tracheophyta</taxon>
        <taxon>Spermatophyta</taxon>
        <taxon>Magnoliopsida</taxon>
        <taxon>eudicotyledons</taxon>
        <taxon>Gunneridae</taxon>
        <taxon>Pentapetalae</taxon>
        <taxon>rosids</taxon>
        <taxon>malvids</taxon>
        <taxon>Malvales</taxon>
        <taxon>Malvaceae</taxon>
        <taxon>Malvoideae</taxon>
        <taxon>Hibiscus</taxon>
    </lineage>
</organism>
<proteinExistence type="predicted"/>
<evidence type="ECO:0000256" key="2">
    <source>
        <dbReference type="ARBA" id="ARBA00023242"/>
    </source>
</evidence>
<keyword evidence="2" id="KW-0539">Nucleus</keyword>
<dbReference type="PANTHER" id="PTHR47358">
    <property type="entry name" value="E3 UBIQUITIN-PROTEIN LIGASE HOS1"/>
    <property type="match status" value="1"/>
</dbReference>
<gene>
    <name evidence="4" type="ORF">F3Y22_tig00110336pilonHSYRG00045</name>
</gene>
<name>A0A6A3AV88_HIBSY</name>
<dbReference type="Proteomes" id="UP000436088">
    <property type="component" value="Unassembled WGS sequence"/>
</dbReference>
<dbReference type="AlphaFoldDB" id="A0A6A3AV88"/>
<dbReference type="InterPro" id="IPR025151">
    <property type="entry name" value="ELYS_dom"/>
</dbReference>
<evidence type="ECO:0000313" key="4">
    <source>
        <dbReference type="EMBL" id="KAE8708650.1"/>
    </source>
</evidence>